<dbReference type="InterPro" id="IPR036236">
    <property type="entry name" value="Znf_C2H2_sf"/>
</dbReference>
<evidence type="ECO:0000256" key="2">
    <source>
        <dbReference type="SAM" id="MobiDB-lite"/>
    </source>
</evidence>
<feature type="region of interest" description="Disordered" evidence="2">
    <location>
        <begin position="182"/>
        <end position="207"/>
    </location>
</feature>
<dbReference type="InterPro" id="IPR013087">
    <property type="entry name" value="Znf_C2H2_type"/>
</dbReference>
<feature type="domain" description="G-patch" evidence="4">
    <location>
        <begin position="47"/>
        <end position="93"/>
    </location>
</feature>
<dbReference type="EMBL" id="QEAP01000066">
    <property type="protein sequence ID" value="TPX75837.1"/>
    <property type="molecule type" value="Genomic_DNA"/>
</dbReference>
<keyword evidence="6" id="KW-1185">Reference proteome</keyword>
<dbReference type="PROSITE" id="PS50174">
    <property type="entry name" value="G_PATCH"/>
    <property type="match status" value="1"/>
</dbReference>
<dbReference type="GO" id="GO:0008270">
    <property type="term" value="F:zinc ion binding"/>
    <property type="evidence" value="ECO:0007669"/>
    <property type="project" value="UniProtKB-KW"/>
</dbReference>
<name>A0A507FLD9_9FUNG</name>
<evidence type="ECO:0000259" key="3">
    <source>
        <dbReference type="PROSITE" id="PS50157"/>
    </source>
</evidence>
<dbReference type="GO" id="GO:0003676">
    <property type="term" value="F:nucleic acid binding"/>
    <property type="evidence" value="ECO:0007669"/>
    <property type="project" value="InterPro"/>
</dbReference>
<reference evidence="5 6" key="1">
    <citation type="journal article" date="2019" name="Sci. Rep.">
        <title>Comparative genomics of chytrid fungi reveal insights into the obligate biotrophic and pathogenic lifestyle of Synchytrium endobioticum.</title>
        <authorList>
            <person name="van de Vossenberg B.T.L.H."/>
            <person name="Warris S."/>
            <person name="Nguyen H.D.T."/>
            <person name="van Gent-Pelzer M.P.E."/>
            <person name="Joly D.L."/>
            <person name="van de Geest H.C."/>
            <person name="Bonants P.J.M."/>
            <person name="Smith D.S."/>
            <person name="Levesque C.A."/>
            <person name="van der Lee T.A.J."/>
        </authorList>
    </citation>
    <scope>NUCLEOTIDE SEQUENCE [LARGE SCALE GENOMIC DNA]</scope>
    <source>
        <strain evidence="5 6">CBS 675.73</strain>
    </source>
</reference>
<dbReference type="InterPro" id="IPR000467">
    <property type="entry name" value="G_patch_dom"/>
</dbReference>
<evidence type="ECO:0008006" key="7">
    <source>
        <dbReference type="Google" id="ProtNLM"/>
    </source>
</evidence>
<evidence type="ECO:0000256" key="1">
    <source>
        <dbReference type="PROSITE-ProRule" id="PRU00042"/>
    </source>
</evidence>
<dbReference type="STRING" id="246404.A0A507FLD9"/>
<dbReference type="PROSITE" id="PS00028">
    <property type="entry name" value="ZINC_FINGER_C2H2_1"/>
    <property type="match status" value="1"/>
</dbReference>
<keyword evidence="1" id="KW-0479">Metal-binding</keyword>
<keyword evidence="1" id="KW-0863">Zinc-finger</keyword>
<sequence length="304" mass="33578">MDQQDQHAGLGVLHLHEYYPDYDPLDGNFTQVDAAARPASIHNPIDESNEGFKMMLRLGWKTGSGLGKGGKGRTDPVPFVHKADTIGVGKDSELEQYHVDSTKTRRALESEVLAKESDEEKRKRESKVETAERIREEIKAVTRAFYCELCDKQYAKTSEFEVHLSSYDHNHKKRFKDMQEMSKRNALPGQSGTLKRAREDKERAREEREFKKLQEAALAKEKKVAEAADANAADAKTTGDSTSHSIGSESVANVVPSATSVAAPAHAAKASPVSMSLTKPAEAKVAFGFGVKKQPVKFSFGQKK</sequence>
<proteinExistence type="predicted"/>
<evidence type="ECO:0000313" key="6">
    <source>
        <dbReference type="Proteomes" id="UP000320333"/>
    </source>
</evidence>
<dbReference type="PANTHER" id="PTHR47251:SF1">
    <property type="entry name" value="FINGER DOMAIN PROTEIN, PUTATIVE (AFU_ORTHOLOGUE AFUA_3G04180)-RELATED"/>
    <property type="match status" value="1"/>
</dbReference>
<feature type="compositionally biased region" description="Basic and acidic residues" evidence="2">
    <location>
        <begin position="196"/>
        <end position="207"/>
    </location>
</feature>
<dbReference type="AlphaFoldDB" id="A0A507FLD9"/>
<accession>A0A507FLD9</accession>
<dbReference type="OrthoDB" id="4822at2759"/>
<gene>
    <name evidence="5" type="ORF">CcCBS67573_g02901</name>
</gene>
<dbReference type="PANTHER" id="PTHR47251">
    <property type="entry name" value="FINGER DOMAIN PROTEIN, PUTATIVE (AFU_ORTHOLOGUE AFUA_3G04180)-RELATED"/>
    <property type="match status" value="1"/>
</dbReference>
<dbReference type="Proteomes" id="UP000320333">
    <property type="component" value="Unassembled WGS sequence"/>
</dbReference>
<protein>
    <recommendedName>
        <fullName evidence="7">G-patch domain-containing protein</fullName>
    </recommendedName>
</protein>
<dbReference type="SUPFAM" id="SSF57667">
    <property type="entry name" value="beta-beta-alpha zinc fingers"/>
    <property type="match status" value="1"/>
</dbReference>
<keyword evidence="1" id="KW-0862">Zinc</keyword>
<dbReference type="PROSITE" id="PS50157">
    <property type="entry name" value="ZINC_FINGER_C2H2_2"/>
    <property type="match status" value="1"/>
</dbReference>
<evidence type="ECO:0000259" key="4">
    <source>
        <dbReference type="PROSITE" id="PS50174"/>
    </source>
</evidence>
<feature type="domain" description="C2H2-type" evidence="3">
    <location>
        <begin position="145"/>
        <end position="174"/>
    </location>
</feature>
<comment type="caution">
    <text evidence="5">The sequence shown here is derived from an EMBL/GenBank/DDBJ whole genome shotgun (WGS) entry which is preliminary data.</text>
</comment>
<dbReference type="Pfam" id="PF01585">
    <property type="entry name" value="G-patch"/>
    <property type="match status" value="1"/>
</dbReference>
<dbReference type="SMART" id="SM00443">
    <property type="entry name" value="G_patch"/>
    <property type="match status" value="1"/>
</dbReference>
<evidence type="ECO:0000313" key="5">
    <source>
        <dbReference type="EMBL" id="TPX75837.1"/>
    </source>
</evidence>
<feature type="region of interest" description="Disordered" evidence="2">
    <location>
        <begin position="110"/>
        <end position="130"/>
    </location>
</feature>
<organism evidence="5 6">
    <name type="scientific">Chytriomyces confervae</name>
    <dbReference type="NCBI Taxonomy" id="246404"/>
    <lineage>
        <taxon>Eukaryota</taxon>
        <taxon>Fungi</taxon>
        <taxon>Fungi incertae sedis</taxon>
        <taxon>Chytridiomycota</taxon>
        <taxon>Chytridiomycota incertae sedis</taxon>
        <taxon>Chytridiomycetes</taxon>
        <taxon>Chytridiales</taxon>
        <taxon>Chytriomycetaceae</taxon>
        <taxon>Chytriomyces</taxon>
    </lineage>
</organism>